<dbReference type="Gene3D" id="3.30.700.20">
    <property type="entry name" value="Hypothetical protein ph0010, domain 1"/>
    <property type="match status" value="1"/>
</dbReference>
<dbReference type="SUPFAM" id="SSF143447">
    <property type="entry name" value="AMMECR1-like"/>
    <property type="match status" value="1"/>
</dbReference>
<dbReference type="Pfam" id="PF01871">
    <property type="entry name" value="AMMECR1"/>
    <property type="match status" value="1"/>
</dbReference>
<gene>
    <name evidence="2" type="primary">amrA</name>
    <name evidence="2" type="ORF">C4541_09290</name>
</gene>
<accession>A0A3A4QYV4</accession>
<dbReference type="Proteomes" id="UP000266426">
    <property type="component" value="Unassembled WGS sequence"/>
</dbReference>
<evidence type="ECO:0000259" key="1">
    <source>
        <dbReference type="PROSITE" id="PS51112"/>
    </source>
</evidence>
<proteinExistence type="predicted"/>
<name>A0A3A4QYV4_9BACT</name>
<dbReference type="PANTHER" id="PTHR13016:SF0">
    <property type="entry name" value="AMME SYNDROME CANDIDATE GENE 1 PROTEIN"/>
    <property type="match status" value="1"/>
</dbReference>
<protein>
    <submittedName>
        <fullName evidence="2">AmmeMemoRadiSam system protein A</fullName>
    </submittedName>
</protein>
<dbReference type="InterPro" id="IPR027485">
    <property type="entry name" value="AMMECR1_N"/>
</dbReference>
<dbReference type="PANTHER" id="PTHR13016">
    <property type="entry name" value="AMMECR1 HOMOLOG"/>
    <property type="match status" value="1"/>
</dbReference>
<dbReference type="AlphaFoldDB" id="A0A3A4QYV4"/>
<dbReference type="Gene3D" id="3.30.1490.150">
    <property type="entry name" value="Hypothetical protein ph0010, domain 2"/>
    <property type="match status" value="1"/>
</dbReference>
<organism evidence="2 3">
    <name type="scientific">Candidatus Auribacter fodinae</name>
    <dbReference type="NCBI Taxonomy" id="2093366"/>
    <lineage>
        <taxon>Bacteria</taxon>
        <taxon>Pseudomonadati</taxon>
        <taxon>Candidatus Auribacterota</taxon>
        <taxon>Candidatus Auribacteria</taxon>
        <taxon>Candidatus Auribacterales</taxon>
        <taxon>Candidatus Auribacteraceae</taxon>
        <taxon>Candidatus Auribacter</taxon>
    </lineage>
</organism>
<dbReference type="InterPro" id="IPR002733">
    <property type="entry name" value="AMMECR1_domain"/>
</dbReference>
<dbReference type="InterPro" id="IPR027623">
    <property type="entry name" value="AmmeMemoSam_A"/>
</dbReference>
<evidence type="ECO:0000313" key="3">
    <source>
        <dbReference type="Proteomes" id="UP000266426"/>
    </source>
</evidence>
<comment type="caution">
    <text evidence="2">The sequence shown here is derived from an EMBL/GenBank/DDBJ whole genome shotgun (WGS) entry which is preliminary data.</text>
</comment>
<dbReference type="PROSITE" id="PS51112">
    <property type="entry name" value="AMMECR1"/>
    <property type="match status" value="1"/>
</dbReference>
<feature type="domain" description="AMMECR1" evidence="1">
    <location>
        <begin position="80"/>
        <end position="272"/>
    </location>
</feature>
<evidence type="ECO:0000313" key="2">
    <source>
        <dbReference type="EMBL" id="RJP57922.1"/>
    </source>
</evidence>
<dbReference type="EMBL" id="QZJZ01000073">
    <property type="protein sequence ID" value="RJP57922.1"/>
    <property type="molecule type" value="Genomic_DNA"/>
</dbReference>
<reference evidence="2 3" key="1">
    <citation type="journal article" date="2017" name="ISME J.">
        <title>Energy and carbon metabolisms in a deep terrestrial subsurface fluid microbial community.</title>
        <authorList>
            <person name="Momper L."/>
            <person name="Jungbluth S.P."/>
            <person name="Lee M.D."/>
            <person name="Amend J.P."/>
        </authorList>
    </citation>
    <scope>NUCLEOTIDE SEQUENCE [LARGE SCALE GENOMIC DNA]</scope>
    <source>
        <strain evidence="2">SURF_26</strain>
    </source>
</reference>
<dbReference type="NCBIfam" id="TIGR04335">
    <property type="entry name" value="AmmeMemoSam_A"/>
    <property type="match status" value="1"/>
</dbReference>
<dbReference type="InterPro" id="IPR036071">
    <property type="entry name" value="AMMECR1_dom_sf"/>
</dbReference>
<dbReference type="InterPro" id="IPR023473">
    <property type="entry name" value="AMMECR1"/>
</dbReference>
<sequence>MASGFVTPVVQKTAASGVANHIAFSHPPIVLYFLKTYISAGRISRVKKTACILTIITGLVLASCTKGGEPVHNDSPYTARQQAYLLNLARATLISYLKNKSKPEVDVSALPDELKVKRGCFVTLTKRGYGLRGCIGYILPVEPLYEGIINRAIAAATQDPRFPRVSLKELDDIQIEISILTLPEEITFSSPEELLDKLEPGRDGVVLKTPYGSSTYLPQVWEQLPDKELFLSSLCAKHGAPQNTWKQSGTISVSTYQAIVFHEPEFGRKGTGTLGGIAGPHGAAIIGSANWQKGEITEKTVQPGEEIEPLTICTPNSDIALK</sequence>
<dbReference type="NCBIfam" id="TIGR00296">
    <property type="entry name" value="TIGR00296 family protein"/>
    <property type="match status" value="1"/>
</dbReference>